<accession>A0A0G0A069</accession>
<gene>
    <name evidence="2" type="ORF">UR34_C0002G0079</name>
</gene>
<sequence>MSITSKSYKFILNIKNIVERKSFKTLMIFFLAVMLFFGTFNSYAADTTENTQEESLTVSPAWEETKWFHNLTNGLGNDKKDQDNMNSRQGTEFLNSAWTVFSLLAPELTEVKGVQSEIPYDLQRGLIGITDDTGTAIYAAYPMVNVPNHLAQQWVPGYKDSTTSLYAAHDSGYKVLVDSGIVGLWSKTLNIAYLAFVIIMIVSGFMIMFRNKIGGQTMVTIGNVLPRVIVALIIATFSFAIAGIIIDIGGIIISVSAFILGDGANLGSISGLPSIFGSALGQEEVGPLVVVKGVVESFGLNGILREMQSGSTLGLIATVIAVVSALNPLVHAQVGVITLIILNIIIIIIFVGAVKVLIALFKAYFSLLLSVILGPLQITMGAMPGNDHMIKNWFNSILKNVLVFPVVFFIINIPNALIAADAELNLRFPGKLVYGDPLTYSTKDLDVGTISIAVLRVFVLFFAAQAPKFLESWFPTKQPEGISEGIKGVQVNLQKIPIIGSLFKS</sequence>
<keyword evidence="1" id="KW-0812">Transmembrane</keyword>
<feature type="transmembrane region" description="Helical" evidence="1">
    <location>
        <begin position="397"/>
        <end position="420"/>
    </location>
</feature>
<evidence type="ECO:0000313" key="2">
    <source>
        <dbReference type="EMBL" id="KKP44576.1"/>
    </source>
</evidence>
<feature type="transmembrane region" description="Helical" evidence="1">
    <location>
        <begin position="364"/>
        <end position="385"/>
    </location>
</feature>
<organism evidence="2 3">
    <name type="scientific">candidate division WS6 bacterium GW2011_GWC1_33_20</name>
    <dbReference type="NCBI Taxonomy" id="1619089"/>
    <lineage>
        <taxon>Bacteria</taxon>
        <taxon>Candidatus Dojkabacteria</taxon>
    </lineage>
</organism>
<proteinExistence type="predicted"/>
<protein>
    <submittedName>
        <fullName evidence="2">Uncharacterized protein</fullName>
    </submittedName>
</protein>
<feature type="transmembrane region" description="Helical" evidence="1">
    <location>
        <begin position="191"/>
        <end position="209"/>
    </location>
</feature>
<evidence type="ECO:0000256" key="1">
    <source>
        <dbReference type="SAM" id="Phobius"/>
    </source>
</evidence>
<dbReference type="Proteomes" id="UP000034302">
    <property type="component" value="Unassembled WGS sequence"/>
</dbReference>
<evidence type="ECO:0000313" key="3">
    <source>
        <dbReference type="Proteomes" id="UP000034302"/>
    </source>
</evidence>
<feature type="transmembrane region" description="Helical" evidence="1">
    <location>
        <begin position="310"/>
        <end position="329"/>
    </location>
</feature>
<feature type="transmembrane region" description="Helical" evidence="1">
    <location>
        <begin position="336"/>
        <end position="358"/>
    </location>
</feature>
<reference evidence="2 3" key="1">
    <citation type="journal article" date="2015" name="Nature">
        <title>rRNA introns, odd ribosomes, and small enigmatic genomes across a large radiation of phyla.</title>
        <authorList>
            <person name="Brown C.T."/>
            <person name="Hug L.A."/>
            <person name="Thomas B.C."/>
            <person name="Sharon I."/>
            <person name="Castelle C.J."/>
            <person name="Singh A."/>
            <person name="Wilkins M.J."/>
            <person name="Williams K.H."/>
            <person name="Banfield J.F."/>
        </authorList>
    </citation>
    <scope>NUCLEOTIDE SEQUENCE [LARGE SCALE GENOMIC DNA]</scope>
</reference>
<dbReference type="EMBL" id="LBOV01000002">
    <property type="protein sequence ID" value="KKP44576.1"/>
    <property type="molecule type" value="Genomic_DNA"/>
</dbReference>
<name>A0A0G0A069_9BACT</name>
<comment type="caution">
    <text evidence="2">The sequence shown here is derived from an EMBL/GenBank/DDBJ whole genome shotgun (WGS) entry which is preliminary data.</text>
</comment>
<feature type="transmembrane region" description="Helical" evidence="1">
    <location>
        <begin position="229"/>
        <end position="260"/>
    </location>
</feature>
<dbReference type="AlphaFoldDB" id="A0A0G0A069"/>
<keyword evidence="1" id="KW-0472">Membrane</keyword>
<keyword evidence="1" id="KW-1133">Transmembrane helix</keyword>